<dbReference type="EMBL" id="CP020814">
    <property type="protein sequence ID" value="ARK30176.1"/>
    <property type="molecule type" value="Genomic_DNA"/>
</dbReference>
<dbReference type="SMART" id="SM00304">
    <property type="entry name" value="HAMP"/>
    <property type="match status" value="1"/>
</dbReference>
<feature type="transmembrane region" description="Helical" evidence="7">
    <location>
        <begin position="181"/>
        <end position="206"/>
    </location>
</feature>
<feature type="domain" description="HAMP" evidence="9">
    <location>
        <begin position="207"/>
        <end position="263"/>
    </location>
</feature>
<evidence type="ECO:0000256" key="7">
    <source>
        <dbReference type="SAM" id="Phobius"/>
    </source>
</evidence>
<evidence type="ECO:0000256" key="1">
    <source>
        <dbReference type="ARBA" id="ARBA00004236"/>
    </source>
</evidence>
<evidence type="ECO:0000313" key="11">
    <source>
        <dbReference type="Proteomes" id="UP000193006"/>
    </source>
</evidence>
<keyword evidence="7" id="KW-1133">Transmembrane helix</keyword>
<name>A0A1X9M9U7_9BACI</name>
<dbReference type="Gene3D" id="6.10.340.10">
    <property type="match status" value="1"/>
</dbReference>
<dbReference type="PRINTS" id="PR00260">
    <property type="entry name" value="CHEMTRNSDUCR"/>
</dbReference>
<dbReference type="Proteomes" id="UP000193006">
    <property type="component" value="Chromosome"/>
</dbReference>
<dbReference type="Pfam" id="PF00015">
    <property type="entry name" value="MCPsignal"/>
    <property type="match status" value="1"/>
</dbReference>
<dbReference type="InterPro" id="IPR004090">
    <property type="entry name" value="Chemotax_Me-accpt_rcpt"/>
</dbReference>
<dbReference type="PANTHER" id="PTHR32089:SF112">
    <property type="entry name" value="LYSOZYME-LIKE PROTEIN-RELATED"/>
    <property type="match status" value="1"/>
</dbReference>
<evidence type="ECO:0000259" key="8">
    <source>
        <dbReference type="PROSITE" id="PS50111"/>
    </source>
</evidence>
<dbReference type="STRING" id="199441.BkAM31D_10115"/>
<evidence type="ECO:0000256" key="4">
    <source>
        <dbReference type="ARBA" id="ARBA00023224"/>
    </source>
</evidence>
<evidence type="ECO:0000256" key="6">
    <source>
        <dbReference type="PROSITE-ProRule" id="PRU00284"/>
    </source>
</evidence>
<dbReference type="CDD" id="cd11386">
    <property type="entry name" value="MCP_signal"/>
    <property type="match status" value="1"/>
</dbReference>
<comment type="subcellular location">
    <subcellularLocation>
        <location evidence="1">Cell membrane</location>
    </subcellularLocation>
</comment>
<keyword evidence="3 7" id="KW-0472">Membrane</keyword>
<organism evidence="10 11">
    <name type="scientific">Halalkalibacter krulwichiae</name>
    <dbReference type="NCBI Taxonomy" id="199441"/>
    <lineage>
        <taxon>Bacteria</taxon>
        <taxon>Bacillati</taxon>
        <taxon>Bacillota</taxon>
        <taxon>Bacilli</taxon>
        <taxon>Bacillales</taxon>
        <taxon>Bacillaceae</taxon>
        <taxon>Halalkalibacter</taxon>
    </lineage>
</organism>
<keyword evidence="4 6" id="KW-0807">Transducer</keyword>
<evidence type="ECO:0000256" key="5">
    <source>
        <dbReference type="ARBA" id="ARBA00029447"/>
    </source>
</evidence>
<feature type="transmembrane region" description="Helical" evidence="7">
    <location>
        <begin position="7"/>
        <end position="26"/>
    </location>
</feature>
<dbReference type="SMART" id="SM00283">
    <property type="entry name" value="MA"/>
    <property type="match status" value="1"/>
</dbReference>
<comment type="similarity">
    <text evidence="5">Belongs to the methyl-accepting chemotaxis (MCP) protein family.</text>
</comment>
<dbReference type="RefSeq" id="WP_066151756.1">
    <property type="nucleotide sequence ID" value="NZ_CP020814.1"/>
</dbReference>
<keyword evidence="7" id="KW-0812">Transmembrane</keyword>
<keyword evidence="11" id="KW-1185">Reference proteome</keyword>
<dbReference type="GO" id="GO:0005886">
    <property type="term" value="C:plasma membrane"/>
    <property type="evidence" value="ECO:0007669"/>
    <property type="project" value="UniProtKB-SubCell"/>
</dbReference>
<dbReference type="PROSITE" id="PS50885">
    <property type="entry name" value="HAMP"/>
    <property type="match status" value="1"/>
</dbReference>
<accession>A0A1X9M9U7</accession>
<evidence type="ECO:0000259" key="9">
    <source>
        <dbReference type="PROSITE" id="PS50885"/>
    </source>
</evidence>
<dbReference type="Gene3D" id="1.10.287.950">
    <property type="entry name" value="Methyl-accepting chemotaxis protein"/>
    <property type="match status" value="1"/>
</dbReference>
<dbReference type="InterPro" id="IPR003660">
    <property type="entry name" value="HAMP_dom"/>
</dbReference>
<dbReference type="KEGG" id="bkw:BkAM31D_10115"/>
<feature type="domain" description="Methyl-accepting transducer" evidence="8">
    <location>
        <begin position="282"/>
        <end position="518"/>
    </location>
</feature>
<sequence>MTKITKKLGLIIISMMLLAIATISISNYRISYEKVKDAAGIELYGCANITTGLLDTDIIEKLANGDFSKAQETGSLISWTVQHKSIFSAQYILSLDGTLLAVDENLQQQGFTYQDSFYLDEETLHHIVNMKHPAYSDVYEYGGMNRLTGYAPIFKDHDPTKEVIAISAIDFDAKIISERTWAMVGGGILVSMIPVLLVGAITIWLISKTIKPLIRLNQYAQQISDGDLTVGPLELKHEKPKNEIDEVTDSFNGLVSNFKTILKDVGINSDRVFESAKIISQGSEQVSESVDTISSHLHEVARGNKTQANSTIVIDDSITNISKEFSRIGDKIKRASEASNVTTTQASSGNAIVEQVINQMKAINEHTDSTVKVISSLNEKTNKIQDIVSLITGFAEQTNLLALNASIEAARAGSHGAGFAVVAQEVRKLAEESGNATTQIASLVSQINTETSSAVSVAEQGSKSVKEGLLLVNDANNSFKEISASIYGITNDISEVDQLSDKINQSILYIASSIEEIKTISIQNSENVQHVAESTEGQSATMQEIVASINTLVETAEVLLQEVSRFKTD</sequence>
<dbReference type="GO" id="GO:0004888">
    <property type="term" value="F:transmembrane signaling receptor activity"/>
    <property type="evidence" value="ECO:0007669"/>
    <property type="project" value="InterPro"/>
</dbReference>
<dbReference type="GO" id="GO:0006935">
    <property type="term" value="P:chemotaxis"/>
    <property type="evidence" value="ECO:0007669"/>
    <property type="project" value="InterPro"/>
</dbReference>
<evidence type="ECO:0000313" key="10">
    <source>
        <dbReference type="EMBL" id="ARK30176.1"/>
    </source>
</evidence>
<dbReference type="GO" id="GO:0007165">
    <property type="term" value="P:signal transduction"/>
    <property type="evidence" value="ECO:0007669"/>
    <property type="project" value="UniProtKB-KW"/>
</dbReference>
<proteinExistence type="inferred from homology"/>
<dbReference type="AlphaFoldDB" id="A0A1X9M9U7"/>
<evidence type="ECO:0000256" key="2">
    <source>
        <dbReference type="ARBA" id="ARBA00022475"/>
    </source>
</evidence>
<protein>
    <submittedName>
        <fullName evidence="10">Methyl-accepting chemotaxis protein McpB</fullName>
    </submittedName>
</protein>
<dbReference type="PANTHER" id="PTHR32089">
    <property type="entry name" value="METHYL-ACCEPTING CHEMOTAXIS PROTEIN MCPB"/>
    <property type="match status" value="1"/>
</dbReference>
<evidence type="ECO:0000256" key="3">
    <source>
        <dbReference type="ARBA" id="ARBA00023136"/>
    </source>
</evidence>
<dbReference type="InterPro" id="IPR004089">
    <property type="entry name" value="MCPsignal_dom"/>
</dbReference>
<dbReference type="Pfam" id="PF00672">
    <property type="entry name" value="HAMP"/>
    <property type="match status" value="1"/>
</dbReference>
<gene>
    <name evidence="10" type="primary">mcpB</name>
    <name evidence="10" type="ORF">BkAM31D_10115</name>
</gene>
<keyword evidence="2" id="KW-1003">Cell membrane</keyword>
<dbReference type="SUPFAM" id="SSF58104">
    <property type="entry name" value="Methyl-accepting chemotaxis protein (MCP) signaling domain"/>
    <property type="match status" value="1"/>
</dbReference>
<dbReference type="PROSITE" id="PS50111">
    <property type="entry name" value="CHEMOTAXIS_TRANSDUC_2"/>
    <property type="match status" value="1"/>
</dbReference>
<reference evidence="10 11" key="1">
    <citation type="submission" date="2017-04" db="EMBL/GenBank/DDBJ databases">
        <title>Bacillus krulwichiae AM31D Genome sequencing and assembly.</title>
        <authorList>
            <person name="Krulwich T.A."/>
            <person name="Anastor L."/>
            <person name="Ehrlich R."/>
            <person name="Ehrlich G.D."/>
            <person name="Janto B."/>
        </authorList>
    </citation>
    <scope>NUCLEOTIDE SEQUENCE [LARGE SCALE GENOMIC DNA]</scope>
    <source>
        <strain evidence="10 11">AM31D</strain>
    </source>
</reference>
<dbReference type="CDD" id="cd06225">
    <property type="entry name" value="HAMP"/>
    <property type="match status" value="1"/>
</dbReference>